<gene>
    <name evidence="1" type="ORF">LPLAT_LOCUS3864</name>
</gene>
<proteinExistence type="predicted"/>
<reference evidence="1" key="1">
    <citation type="submission" date="2024-04" db="EMBL/GenBank/DDBJ databases">
        <authorList>
            <consortium name="Molecular Ecology Group"/>
        </authorList>
    </citation>
    <scope>NUCLEOTIDE SEQUENCE</scope>
</reference>
<sequence>MRARPVRVRRNRRETARALKDNRLTADETPQHDWRLIGHLAVNGPIHRRPSSVPQINFAYGRCLVSPPEASRGYNDRLTVCRRTTATFHPGKVVE</sequence>
<dbReference type="Proteomes" id="UP001497644">
    <property type="component" value="Chromosome 13"/>
</dbReference>
<evidence type="ECO:0000313" key="2">
    <source>
        <dbReference type="Proteomes" id="UP001497644"/>
    </source>
</evidence>
<dbReference type="EMBL" id="OZ034836">
    <property type="protein sequence ID" value="CAL1677931.1"/>
    <property type="molecule type" value="Genomic_DNA"/>
</dbReference>
<name>A0AAV2NCQ5_9HYME</name>
<accession>A0AAV2NCQ5</accession>
<protein>
    <submittedName>
        <fullName evidence="1">Uncharacterized protein</fullName>
    </submittedName>
</protein>
<evidence type="ECO:0000313" key="1">
    <source>
        <dbReference type="EMBL" id="CAL1677931.1"/>
    </source>
</evidence>
<organism evidence="1 2">
    <name type="scientific">Lasius platythorax</name>
    <dbReference type="NCBI Taxonomy" id="488582"/>
    <lineage>
        <taxon>Eukaryota</taxon>
        <taxon>Metazoa</taxon>
        <taxon>Ecdysozoa</taxon>
        <taxon>Arthropoda</taxon>
        <taxon>Hexapoda</taxon>
        <taxon>Insecta</taxon>
        <taxon>Pterygota</taxon>
        <taxon>Neoptera</taxon>
        <taxon>Endopterygota</taxon>
        <taxon>Hymenoptera</taxon>
        <taxon>Apocrita</taxon>
        <taxon>Aculeata</taxon>
        <taxon>Formicoidea</taxon>
        <taxon>Formicidae</taxon>
        <taxon>Formicinae</taxon>
        <taxon>Lasius</taxon>
        <taxon>Lasius</taxon>
    </lineage>
</organism>
<keyword evidence="2" id="KW-1185">Reference proteome</keyword>
<dbReference type="AlphaFoldDB" id="A0AAV2NCQ5"/>